<keyword evidence="1" id="KW-0732">Signal</keyword>
<evidence type="ECO:0000313" key="3">
    <source>
        <dbReference type="EMBL" id="KKK59696.1"/>
    </source>
</evidence>
<dbReference type="InterPro" id="IPR016047">
    <property type="entry name" value="M23ase_b-sheet_dom"/>
</dbReference>
<dbReference type="InterPro" id="IPR011055">
    <property type="entry name" value="Dup_hybrid_motif"/>
</dbReference>
<dbReference type="SUPFAM" id="SSF51261">
    <property type="entry name" value="Duplicated hybrid motif"/>
    <property type="match status" value="1"/>
</dbReference>
<sequence>MIWPLADHYITRDFDYKSSIYIGGQHAAVDLVRLQGDTLGRGILAVAGGVVVKDTWDKYSGYFIALDHAGGWHSRYRHLVADAPPAIGQTVTQGQVIGNVGSTGLSTGPHLHFDLWHLQKQDNTAFSKSGWWAHNPELYLGKEDDMTPEEMQAACEAALDAKASELRKWAKRGGWDAIDDKLPAIVAAIVKAMPSGGTWTEAQLVTVMKGGLKR</sequence>
<comment type="caution">
    <text evidence="3">The sequence shown here is derived from an EMBL/GenBank/DDBJ whole genome shotgun (WGS) entry which is preliminary data.</text>
</comment>
<gene>
    <name evidence="3" type="ORF">LCGC14_3031800</name>
</gene>
<dbReference type="EMBL" id="LAZR01063338">
    <property type="protein sequence ID" value="KKK59696.1"/>
    <property type="molecule type" value="Genomic_DNA"/>
</dbReference>
<reference evidence="3" key="1">
    <citation type="journal article" date="2015" name="Nature">
        <title>Complex archaea that bridge the gap between prokaryotes and eukaryotes.</title>
        <authorList>
            <person name="Spang A."/>
            <person name="Saw J.H."/>
            <person name="Jorgensen S.L."/>
            <person name="Zaremba-Niedzwiedzka K."/>
            <person name="Martijn J."/>
            <person name="Lind A.E."/>
            <person name="van Eijk R."/>
            <person name="Schleper C."/>
            <person name="Guy L."/>
            <person name="Ettema T.J."/>
        </authorList>
    </citation>
    <scope>NUCLEOTIDE SEQUENCE</scope>
</reference>
<feature type="domain" description="M23ase beta-sheet core" evidence="2">
    <location>
        <begin position="40"/>
        <end position="120"/>
    </location>
</feature>
<accession>A0A0F8ZIA6</accession>
<dbReference type="AlphaFoldDB" id="A0A0F8ZIA6"/>
<feature type="non-terminal residue" evidence="3">
    <location>
        <position position="214"/>
    </location>
</feature>
<dbReference type="PANTHER" id="PTHR21666:SF289">
    <property type="entry name" value="L-ALA--D-GLU ENDOPEPTIDASE"/>
    <property type="match status" value="1"/>
</dbReference>
<evidence type="ECO:0000256" key="1">
    <source>
        <dbReference type="ARBA" id="ARBA00022729"/>
    </source>
</evidence>
<dbReference type="InterPro" id="IPR050570">
    <property type="entry name" value="Cell_wall_metabolism_enzyme"/>
</dbReference>
<dbReference type="CDD" id="cd12797">
    <property type="entry name" value="M23_peptidase"/>
    <property type="match status" value="1"/>
</dbReference>
<evidence type="ECO:0000259" key="2">
    <source>
        <dbReference type="Pfam" id="PF01551"/>
    </source>
</evidence>
<organism evidence="3">
    <name type="scientific">marine sediment metagenome</name>
    <dbReference type="NCBI Taxonomy" id="412755"/>
    <lineage>
        <taxon>unclassified sequences</taxon>
        <taxon>metagenomes</taxon>
        <taxon>ecological metagenomes</taxon>
    </lineage>
</organism>
<protein>
    <recommendedName>
        <fullName evidence="2">M23ase beta-sheet core domain-containing protein</fullName>
    </recommendedName>
</protein>
<dbReference type="PANTHER" id="PTHR21666">
    <property type="entry name" value="PEPTIDASE-RELATED"/>
    <property type="match status" value="1"/>
</dbReference>
<dbReference type="GO" id="GO:0004222">
    <property type="term" value="F:metalloendopeptidase activity"/>
    <property type="evidence" value="ECO:0007669"/>
    <property type="project" value="TreeGrafter"/>
</dbReference>
<dbReference type="Pfam" id="PF01551">
    <property type="entry name" value="Peptidase_M23"/>
    <property type="match status" value="1"/>
</dbReference>
<name>A0A0F8ZIA6_9ZZZZ</name>
<dbReference type="Gene3D" id="2.70.70.10">
    <property type="entry name" value="Glucose Permease (Domain IIA)"/>
    <property type="match status" value="1"/>
</dbReference>
<proteinExistence type="predicted"/>